<dbReference type="InterPro" id="IPR035897">
    <property type="entry name" value="Toll_tir_struct_dom_sf"/>
</dbReference>
<evidence type="ECO:0000313" key="5">
    <source>
        <dbReference type="EMBL" id="ESW35939.1"/>
    </source>
</evidence>
<dbReference type="PRINTS" id="PR00364">
    <property type="entry name" value="DISEASERSIST"/>
</dbReference>
<keyword evidence="2" id="KW-0677">Repeat</keyword>
<dbReference type="InterPro" id="IPR002182">
    <property type="entry name" value="NB-ARC"/>
</dbReference>
<dbReference type="InterPro" id="IPR027417">
    <property type="entry name" value="P-loop_NTPase"/>
</dbReference>
<reference evidence="5" key="1">
    <citation type="submission" date="2013-04" db="EMBL/GenBank/DDBJ databases">
        <authorList>
            <person name="Schmutz J."/>
            <person name="McClean P."/>
            <person name="Shu S."/>
            <person name="Cregan P."/>
            <person name="Rokhsar D."/>
            <person name="Jackson S."/>
        </authorList>
    </citation>
    <scope>NUCLEOTIDE SEQUENCE</scope>
</reference>
<dbReference type="EMBL" id="KI548547">
    <property type="protein sequence ID" value="ESW35939.1"/>
    <property type="molecule type" value="Genomic_DNA"/>
</dbReference>
<dbReference type="InterPro" id="IPR058192">
    <property type="entry name" value="WHD_ROQ1-like"/>
</dbReference>
<dbReference type="Pfam" id="PF01582">
    <property type="entry name" value="TIR"/>
    <property type="match status" value="1"/>
</dbReference>
<gene>
    <name evidence="5" type="ORF">PHAVU_L003500g</name>
</gene>
<name>V7D0N9_PHAVU</name>
<dbReference type="GO" id="GO:0043531">
    <property type="term" value="F:ADP binding"/>
    <property type="evidence" value="ECO:0007669"/>
    <property type="project" value="InterPro"/>
</dbReference>
<organism evidence="5">
    <name type="scientific">Phaseolus vulgaris</name>
    <name type="common">Kidney bean</name>
    <name type="synonym">French bean</name>
    <dbReference type="NCBI Taxonomy" id="3885"/>
    <lineage>
        <taxon>Eukaryota</taxon>
        <taxon>Viridiplantae</taxon>
        <taxon>Streptophyta</taxon>
        <taxon>Embryophyta</taxon>
        <taxon>Tracheophyta</taxon>
        <taxon>Spermatophyta</taxon>
        <taxon>Magnoliopsida</taxon>
        <taxon>eudicotyledons</taxon>
        <taxon>Gunneridae</taxon>
        <taxon>Pentapetalae</taxon>
        <taxon>rosids</taxon>
        <taxon>fabids</taxon>
        <taxon>Fabales</taxon>
        <taxon>Fabaceae</taxon>
        <taxon>Papilionoideae</taxon>
        <taxon>50 kb inversion clade</taxon>
        <taxon>NPAAA clade</taxon>
        <taxon>indigoferoid/millettioid clade</taxon>
        <taxon>Phaseoleae</taxon>
        <taxon>Phaseolus</taxon>
    </lineage>
</organism>
<dbReference type="SMART" id="SM00255">
    <property type="entry name" value="TIR"/>
    <property type="match status" value="1"/>
</dbReference>
<dbReference type="Gramene" id="ESW35939">
    <property type="protein sequence ID" value="ESW35939"/>
    <property type="gene ID" value="PHAVU_L003500g"/>
</dbReference>
<feature type="domain" description="TIR" evidence="4">
    <location>
        <begin position="1"/>
        <end position="167"/>
    </location>
</feature>
<dbReference type="Gene3D" id="3.40.50.10140">
    <property type="entry name" value="Toll/interleukin-1 receptor homology (TIR) domain"/>
    <property type="match status" value="1"/>
</dbReference>
<dbReference type="SUPFAM" id="SSF52200">
    <property type="entry name" value="Toll/Interleukin receptor TIR domain"/>
    <property type="match status" value="1"/>
</dbReference>
<protein>
    <recommendedName>
        <fullName evidence="4">TIR domain-containing protein</fullName>
    </recommendedName>
</protein>
<dbReference type="Pfam" id="PF00931">
    <property type="entry name" value="NB-ARC"/>
    <property type="match status" value="1"/>
</dbReference>
<dbReference type="GO" id="GO:0006952">
    <property type="term" value="P:defense response"/>
    <property type="evidence" value="ECO:0007669"/>
    <property type="project" value="UniProtKB-KW"/>
</dbReference>
<dbReference type="InterPro" id="IPR003593">
    <property type="entry name" value="AAA+_ATPase"/>
</dbReference>
<dbReference type="eggNOG" id="ENOG502QQJE">
    <property type="taxonomic scope" value="Eukaryota"/>
</dbReference>
<dbReference type="Pfam" id="PF23282">
    <property type="entry name" value="WHD_ROQ1"/>
    <property type="match status" value="1"/>
</dbReference>
<keyword evidence="1" id="KW-0433">Leucine-rich repeat</keyword>
<dbReference type="AlphaFoldDB" id="V7D0N9"/>
<dbReference type="SMR" id="V7D0N9"/>
<dbReference type="InterPro" id="IPR042197">
    <property type="entry name" value="Apaf_helical"/>
</dbReference>
<evidence type="ECO:0000256" key="2">
    <source>
        <dbReference type="ARBA" id="ARBA00022737"/>
    </source>
</evidence>
<dbReference type="Gene3D" id="3.40.50.300">
    <property type="entry name" value="P-loop containing nucleotide triphosphate hydrolases"/>
    <property type="match status" value="1"/>
</dbReference>
<dbReference type="InterPro" id="IPR000157">
    <property type="entry name" value="TIR_dom"/>
</dbReference>
<dbReference type="GO" id="GO:0007165">
    <property type="term" value="P:signal transduction"/>
    <property type="evidence" value="ECO:0007669"/>
    <property type="project" value="InterPro"/>
</dbReference>
<evidence type="ECO:0000256" key="3">
    <source>
        <dbReference type="ARBA" id="ARBA00022821"/>
    </source>
</evidence>
<evidence type="ECO:0000259" key="4">
    <source>
        <dbReference type="PROSITE" id="PS50104"/>
    </source>
</evidence>
<dbReference type="OrthoDB" id="1430598at2759"/>
<proteinExistence type="predicted"/>
<dbReference type="Gene3D" id="1.10.8.430">
    <property type="entry name" value="Helical domain of apoptotic protease-activating factors"/>
    <property type="match status" value="1"/>
</dbReference>
<dbReference type="SMART" id="SM00382">
    <property type="entry name" value="AAA"/>
    <property type="match status" value="1"/>
</dbReference>
<dbReference type="InterPro" id="IPR032675">
    <property type="entry name" value="LRR_dom_sf"/>
</dbReference>
<dbReference type="CDD" id="cd00009">
    <property type="entry name" value="AAA"/>
    <property type="match status" value="1"/>
</dbReference>
<dbReference type="PANTHER" id="PTHR11017:SF560">
    <property type="entry name" value="RESISTANCE PROTEIN (TIR-NBS-LRR CLASS), PUTATIVE-RELATED"/>
    <property type="match status" value="1"/>
</dbReference>
<dbReference type="InterPro" id="IPR044974">
    <property type="entry name" value="Disease_R_plants"/>
</dbReference>
<accession>V7D0N9</accession>
<sequence>MYDVLINFNGEDIQRKFVSHLDSALSAVGLTTFLHHHNADNPIHMQQPILNPSRVAIVVFTTAYSQSAWCLHQLEQIIKSHQTYCRHVLPVYYEIQPSDVRLQKGDFGKAFKATAEQAFSGQELEDGMSRWSHALTKAANLFGWDESNHRSDAELVHKIVKTVLHLSVLSATKFPVGLQSRVEDVIRTIKNKSSLVFTIAICGMGGSGKTTLAKAIYNQIHGTEKSFIEDIKQPSGTRAYPLLEQQLLLDVLKTKMKTPSAEMGRIMIRDRLHGKRVLIVLDDVSKFHASLLLKWREWFSGETVIIITTRDVDLPRILQVDSVFPLQLMNENESLELLSWHAFGEAKPKDEYNYLAKSVAIHCEGLPLALEVIGKCLFERTKEEWNSVLLKLEKIPLHDIQPKLKISFDGLRNEMEKDLFLDVCCSFVGKGRAYVTKILNGCGVDADTGIRALIERSLIKIKKNNKLGMHPLLQEMGREIIRMERRRLQNILYIWFLKLLLEVFALLSNIQYICFSLLFSSQEINYWAVPVKLRSVKREQSRLPLKLAGSFEHTSRKLRWVSLQGPFSERVLEGFHLHDAIGIHLKHTHLRLLLKEPQVFRWLKVLNLSHSNLEQLILKDCPRLRKVHQSIGCLSSLTLLNLKDCTSLNNLPADIYMLKSLKTLILSGCSMIDLLEKETVQMESLRTLIAENTAVKQVPFSIVRSKSIGYISLRGFEGLPPNLFPSIIRSWMSPTTNSISYINSFCMDMEDNSWDDIQPFLSSLANLRSVLVQCDTEFQLSKQLKNILVEYFATTTESGISKQHFGSSLIGVGAYHEFFNAVSHNVSKVTVSGESCDVCLPVDNDPYWLGHMGEEHSVSFTVPLDRDLKGMVLCVVYSSTPEIDATECLRSVLIVNYTKCTLHIHKHGTVISFNYIDWQGILSNLGYGDKVEIILSFGHGLVVKNTVVYPICGELNYFREEPEPKENSLLRFIKKIVMLCDFR</sequence>
<dbReference type="Gene3D" id="3.80.10.10">
    <property type="entry name" value="Ribonuclease Inhibitor"/>
    <property type="match status" value="1"/>
</dbReference>
<evidence type="ECO:0000256" key="1">
    <source>
        <dbReference type="ARBA" id="ARBA00022614"/>
    </source>
</evidence>
<keyword evidence="3" id="KW-0611">Plant defense</keyword>
<dbReference type="SUPFAM" id="SSF52058">
    <property type="entry name" value="L domain-like"/>
    <property type="match status" value="1"/>
</dbReference>
<dbReference type="SUPFAM" id="SSF52540">
    <property type="entry name" value="P-loop containing nucleoside triphosphate hydrolases"/>
    <property type="match status" value="1"/>
</dbReference>
<dbReference type="PROSITE" id="PS50104">
    <property type="entry name" value="TIR"/>
    <property type="match status" value="1"/>
</dbReference>
<dbReference type="InterPro" id="IPR036390">
    <property type="entry name" value="WH_DNA-bd_sf"/>
</dbReference>
<dbReference type="PANTHER" id="PTHR11017">
    <property type="entry name" value="LEUCINE-RICH REPEAT-CONTAINING PROTEIN"/>
    <property type="match status" value="1"/>
</dbReference>
<dbReference type="SUPFAM" id="SSF46785">
    <property type="entry name" value="Winged helix' DNA-binding domain"/>
    <property type="match status" value="1"/>
</dbReference>
<dbReference type="STRING" id="3885.V7D0N9"/>